<feature type="region of interest" description="Disordered" evidence="1">
    <location>
        <begin position="20"/>
        <end position="48"/>
    </location>
</feature>
<dbReference type="Proteomes" id="UP000289411">
    <property type="component" value="Unassembled WGS sequence"/>
</dbReference>
<dbReference type="AlphaFoldDB" id="A0A4V1RI79"/>
<gene>
    <name evidence="3" type="ORF">D3272_19880</name>
</gene>
<feature type="signal peptide" evidence="2">
    <location>
        <begin position="1"/>
        <end position="20"/>
    </location>
</feature>
<dbReference type="RefSeq" id="WP_129220962.1">
    <property type="nucleotide sequence ID" value="NZ_QYBC01000018.1"/>
</dbReference>
<evidence type="ECO:0000313" key="4">
    <source>
        <dbReference type="Proteomes" id="UP000289411"/>
    </source>
</evidence>
<evidence type="ECO:0000256" key="1">
    <source>
        <dbReference type="SAM" id="MobiDB-lite"/>
    </source>
</evidence>
<reference evidence="3 4" key="2">
    <citation type="submission" date="2019-02" db="EMBL/GenBank/DDBJ databases">
        <title>'Lichenibacterium ramalinii' gen. nov. sp. nov., 'Lichenibacterium minor' gen. nov. sp. nov.</title>
        <authorList>
            <person name="Pankratov T."/>
        </authorList>
    </citation>
    <scope>NUCLEOTIDE SEQUENCE [LARGE SCALE GENOMIC DNA]</scope>
    <source>
        <strain evidence="3 4">RmlP001</strain>
    </source>
</reference>
<name>A0A4V1RI79_9HYPH</name>
<evidence type="ECO:0008006" key="5">
    <source>
        <dbReference type="Google" id="ProtNLM"/>
    </source>
</evidence>
<protein>
    <recommendedName>
        <fullName evidence="5">PepSY domain-containing protein</fullName>
    </recommendedName>
</protein>
<reference evidence="3 4" key="1">
    <citation type="submission" date="2018-09" db="EMBL/GenBank/DDBJ databases">
        <authorList>
            <person name="Grouzdev D.S."/>
            <person name="Krutkina M.S."/>
        </authorList>
    </citation>
    <scope>NUCLEOTIDE SEQUENCE [LARGE SCALE GENOMIC DNA]</scope>
    <source>
        <strain evidence="3 4">RmlP001</strain>
    </source>
</reference>
<comment type="caution">
    <text evidence="3">The sequence shown here is derived from an EMBL/GenBank/DDBJ whole genome shotgun (WGS) entry which is preliminary data.</text>
</comment>
<dbReference type="EMBL" id="QYBC01000018">
    <property type="protein sequence ID" value="RYB02663.1"/>
    <property type="molecule type" value="Genomic_DNA"/>
</dbReference>
<feature type="compositionally biased region" description="Low complexity" evidence="1">
    <location>
        <begin position="35"/>
        <end position="48"/>
    </location>
</feature>
<accession>A0A4V1RI79</accession>
<keyword evidence="2" id="KW-0732">Signal</keyword>
<evidence type="ECO:0000256" key="2">
    <source>
        <dbReference type="SAM" id="SignalP"/>
    </source>
</evidence>
<sequence>MRALLPSLIVLTLAAGPALAQNATPASPGSGTMTNSSNGAVNGSGNAGSNVNASGTVNVLAMTALEKGANSFTEGQAKSRISSAGFTDVSDLKKDDQGIWRGTATRGGKQEQIGFDYKGNIGAQ</sequence>
<feature type="compositionally biased region" description="Polar residues" evidence="1">
    <location>
        <begin position="21"/>
        <end position="34"/>
    </location>
</feature>
<evidence type="ECO:0000313" key="3">
    <source>
        <dbReference type="EMBL" id="RYB02663.1"/>
    </source>
</evidence>
<proteinExistence type="predicted"/>
<organism evidence="3 4">
    <name type="scientific">Lichenibacterium ramalinae</name>
    <dbReference type="NCBI Taxonomy" id="2316527"/>
    <lineage>
        <taxon>Bacteria</taxon>
        <taxon>Pseudomonadati</taxon>
        <taxon>Pseudomonadota</taxon>
        <taxon>Alphaproteobacteria</taxon>
        <taxon>Hyphomicrobiales</taxon>
        <taxon>Lichenihabitantaceae</taxon>
        <taxon>Lichenibacterium</taxon>
    </lineage>
</organism>
<dbReference type="OrthoDB" id="7376531at2"/>
<feature type="chain" id="PRO_5020917438" description="PepSY domain-containing protein" evidence="2">
    <location>
        <begin position="21"/>
        <end position="124"/>
    </location>
</feature>
<keyword evidence="4" id="KW-1185">Reference proteome</keyword>